<evidence type="ECO:0000313" key="3">
    <source>
        <dbReference type="Proteomes" id="UP000284242"/>
    </source>
</evidence>
<reference evidence="2 3" key="1">
    <citation type="submission" date="2018-08" db="EMBL/GenBank/DDBJ databases">
        <title>A genome reference for cultivated species of the human gut microbiota.</title>
        <authorList>
            <person name="Zou Y."/>
            <person name="Xue W."/>
            <person name="Luo G."/>
        </authorList>
    </citation>
    <scope>NUCLEOTIDE SEQUENCE [LARGE SCALE GENOMIC DNA]</scope>
    <source>
        <strain evidence="2 3">AF21-24</strain>
    </source>
</reference>
<dbReference type="GO" id="GO:0042802">
    <property type="term" value="F:identical protein binding"/>
    <property type="evidence" value="ECO:0007669"/>
    <property type="project" value="TreeGrafter"/>
</dbReference>
<dbReference type="AlphaFoldDB" id="A0A412KF53"/>
<proteinExistence type="predicted"/>
<evidence type="ECO:0000313" key="2">
    <source>
        <dbReference type="EMBL" id="RGS67216.1"/>
    </source>
</evidence>
<accession>A0A412KF53</accession>
<organism evidence="2 3">
    <name type="scientific">Blautia obeum</name>
    <dbReference type="NCBI Taxonomy" id="40520"/>
    <lineage>
        <taxon>Bacteria</taxon>
        <taxon>Bacillati</taxon>
        <taxon>Bacillota</taxon>
        <taxon>Clostridia</taxon>
        <taxon>Lachnospirales</taxon>
        <taxon>Lachnospiraceae</taxon>
        <taxon>Blautia</taxon>
    </lineage>
</organism>
<feature type="domain" description="Sensor histidine kinase NatK-like C-terminal" evidence="1">
    <location>
        <begin position="107"/>
        <end position="205"/>
    </location>
</feature>
<keyword evidence="2" id="KW-0067">ATP-binding</keyword>
<protein>
    <submittedName>
        <fullName evidence="2">ATP-binding protein</fullName>
    </submittedName>
</protein>
<name>A0A412KF53_9FIRM</name>
<sequence>MLEQMVEVYSYQLDVARESQKQVNSLRHDMKHHIIELQSMLKNTNNPEIIKYLQDMEKFMLNPKEYVSTGNKEIDGVLNYLLRNAEQVLKDVDIKIRVPEKIYWNDFNICAILGNLVDNAVREASKSEEKYLKIDIQTKKGIMLIHVKNSYSGRIIETGNKIQTSQKEVAIHGIGLENVKKIVKSNGGEIEIGYTENYFEVKILLYLSNIK</sequence>
<dbReference type="InterPro" id="IPR032834">
    <property type="entry name" value="NatK-like_C"/>
</dbReference>
<dbReference type="EMBL" id="QRVV01000153">
    <property type="protein sequence ID" value="RGS67216.1"/>
    <property type="molecule type" value="Genomic_DNA"/>
</dbReference>
<dbReference type="Pfam" id="PF14501">
    <property type="entry name" value="HATPase_c_5"/>
    <property type="match status" value="1"/>
</dbReference>
<dbReference type="Proteomes" id="UP000284242">
    <property type="component" value="Unassembled WGS sequence"/>
</dbReference>
<dbReference type="PANTHER" id="PTHR40448:SF1">
    <property type="entry name" value="TWO-COMPONENT SENSOR HISTIDINE KINASE"/>
    <property type="match status" value="1"/>
</dbReference>
<dbReference type="GO" id="GO:0005524">
    <property type="term" value="F:ATP binding"/>
    <property type="evidence" value="ECO:0007669"/>
    <property type="project" value="UniProtKB-KW"/>
</dbReference>
<dbReference type="SUPFAM" id="SSF55874">
    <property type="entry name" value="ATPase domain of HSP90 chaperone/DNA topoisomerase II/histidine kinase"/>
    <property type="match status" value="1"/>
</dbReference>
<gene>
    <name evidence="2" type="ORF">DWX77_16710</name>
</gene>
<evidence type="ECO:0000259" key="1">
    <source>
        <dbReference type="Pfam" id="PF14501"/>
    </source>
</evidence>
<comment type="caution">
    <text evidence="2">The sequence shown here is derived from an EMBL/GenBank/DDBJ whole genome shotgun (WGS) entry which is preliminary data.</text>
</comment>
<dbReference type="PANTHER" id="PTHR40448">
    <property type="entry name" value="TWO-COMPONENT SENSOR HISTIDINE KINASE"/>
    <property type="match status" value="1"/>
</dbReference>
<keyword evidence="2" id="KW-0547">Nucleotide-binding</keyword>
<dbReference type="InterPro" id="IPR036890">
    <property type="entry name" value="HATPase_C_sf"/>
</dbReference>
<dbReference type="Gene3D" id="3.30.565.10">
    <property type="entry name" value="Histidine kinase-like ATPase, C-terminal domain"/>
    <property type="match status" value="1"/>
</dbReference>